<dbReference type="RefSeq" id="XP_001886746.1">
    <property type="nucleotide sequence ID" value="XM_001886711.1"/>
</dbReference>
<dbReference type="InParanoid" id="B0DS06"/>
<dbReference type="KEGG" id="lbc:LACBIDRAFT_332223"/>
<proteinExistence type="predicted"/>
<gene>
    <name evidence="1" type="ORF">LACBIDRAFT_332223</name>
</gene>
<dbReference type="HOGENOM" id="CLU_1644007_0_0_1"/>
<dbReference type="AlphaFoldDB" id="B0DS06"/>
<dbReference type="OrthoDB" id="3102874at2759"/>
<name>B0DS06_LACBS</name>
<dbReference type="GeneID" id="6082382"/>
<sequence>MPRIRGLGWLDQLDTYPSEKVELKFEQRLLIGQSMSRVDLLEKDYKHFNATDLETTQKHLAIGMVFVRDPVVDGIVRIADAVFWLRFAKCVEKRTSEVFPMRNWRGQNFGPKNCNIWGEKQVETGQKLSKVGTCAGLWLEATQKGQRIYQKGISLHFESLV</sequence>
<reference evidence="1 2" key="1">
    <citation type="journal article" date="2008" name="Nature">
        <title>The genome of Laccaria bicolor provides insights into mycorrhizal symbiosis.</title>
        <authorList>
            <person name="Martin F."/>
            <person name="Aerts A."/>
            <person name="Ahren D."/>
            <person name="Brun A."/>
            <person name="Danchin E.G.J."/>
            <person name="Duchaussoy F."/>
            <person name="Gibon J."/>
            <person name="Kohler A."/>
            <person name="Lindquist E."/>
            <person name="Pereda V."/>
            <person name="Salamov A."/>
            <person name="Shapiro H.J."/>
            <person name="Wuyts J."/>
            <person name="Blaudez D."/>
            <person name="Buee M."/>
            <person name="Brokstein P."/>
            <person name="Canbaeck B."/>
            <person name="Cohen D."/>
            <person name="Courty P.E."/>
            <person name="Coutinho P.M."/>
            <person name="Delaruelle C."/>
            <person name="Detter J.C."/>
            <person name="Deveau A."/>
            <person name="DiFazio S."/>
            <person name="Duplessis S."/>
            <person name="Fraissinet-Tachet L."/>
            <person name="Lucic E."/>
            <person name="Frey-Klett P."/>
            <person name="Fourrey C."/>
            <person name="Feussner I."/>
            <person name="Gay G."/>
            <person name="Grimwood J."/>
            <person name="Hoegger P.J."/>
            <person name="Jain P."/>
            <person name="Kilaru S."/>
            <person name="Labbe J."/>
            <person name="Lin Y.C."/>
            <person name="Legue V."/>
            <person name="Le Tacon F."/>
            <person name="Marmeisse R."/>
            <person name="Melayah D."/>
            <person name="Montanini B."/>
            <person name="Muratet M."/>
            <person name="Nehls U."/>
            <person name="Niculita-Hirzel H."/>
            <person name="Oudot-Le Secq M.P."/>
            <person name="Peter M."/>
            <person name="Quesneville H."/>
            <person name="Rajashekar B."/>
            <person name="Reich M."/>
            <person name="Rouhier N."/>
            <person name="Schmutz J."/>
            <person name="Yin T."/>
            <person name="Chalot M."/>
            <person name="Henrissat B."/>
            <person name="Kuees U."/>
            <person name="Lucas S."/>
            <person name="Van de Peer Y."/>
            <person name="Podila G.K."/>
            <person name="Polle A."/>
            <person name="Pukkila P.J."/>
            <person name="Richardson P.M."/>
            <person name="Rouze P."/>
            <person name="Sanders I.R."/>
            <person name="Stajich J.E."/>
            <person name="Tunlid A."/>
            <person name="Tuskan G."/>
            <person name="Grigoriev I.V."/>
        </authorList>
    </citation>
    <scope>NUCLEOTIDE SEQUENCE [LARGE SCALE GENOMIC DNA]</scope>
    <source>
        <strain evidence="2">S238N-H82 / ATCC MYA-4686</strain>
    </source>
</reference>
<organism evidence="2">
    <name type="scientific">Laccaria bicolor (strain S238N-H82 / ATCC MYA-4686)</name>
    <name type="common">Bicoloured deceiver</name>
    <name type="synonym">Laccaria laccata var. bicolor</name>
    <dbReference type="NCBI Taxonomy" id="486041"/>
    <lineage>
        <taxon>Eukaryota</taxon>
        <taxon>Fungi</taxon>
        <taxon>Dikarya</taxon>
        <taxon>Basidiomycota</taxon>
        <taxon>Agaricomycotina</taxon>
        <taxon>Agaricomycetes</taxon>
        <taxon>Agaricomycetidae</taxon>
        <taxon>Agaricales</taxon>
        <taxon>Agaricineae</taxon>
        <taxon>Hydnangiaceae</taxon>
        <taxon>Laccaria</taxon>
    </lineage>
</organism>
<evidence type="ECO:0000313" key="2">
    <source>
        <dbReference type="Proteomes" id="UP000001194"/>
    </source>
</evidence>
<dbReference type="Proteomes" id="UP000001194">
    <property type="component" value="Unassembled WGS sequence"/>
</dbReference>
<keyword evidence="2" id="KW-1185">Reference proteome</keyword>
<accession>B0DS06</accession>
<protein>
    <submittedName>
        <fullName evidence="1">Predicted protein</fullName>
    </submittedName>
</protein>
<dbReference type="EMBL" id="DS547129">
    <property type="protein sequence ID" value="EDR02702.1"/>
    <property type="molecule type" value="Genomic_DNA"/>
</dbReference>
<evidence type="ECO:0000313" key="1">
    <source>
        <dbReference type="EMBL" id="EDR02702.1"/>
    </source>
</evidence>